<keyword evidence="3" id="KW-1185">Reference proteome</keyword>
<dbReference type="EMBL" id="JARJCN010000005">
    <property type="protein sequence ID" value="KAJ7100948.1"/>
    <property type="molecule type" value="Genomic_DNA"/>
</dbReference>
<dbReference type="Proteomes" id="UP001222325">
    <property type="component" value="Unassembled WGS sequence"/>
</dbReference>
<protein>
    <submittedName>
        <fullName evidence="2">Uncharacterized protein</fullName>
    </submittedName>
</protein>
<evidence type="ECO:0000313" key="2">
    <source>
        <dbReference type="EMBL" id="KAJ7100948.1"/>
    </source>
</evidence>
<accession>A0AAD6UH24</accession>
<feature type="compositionally biased region" description="Polar residues" evidence="1">
    <location>
        <begin position="159"/>
        <end position="172"/>
    </location>
</feature>
<proteinExistence type="predicted"/>
<organism evidence="2 3">
    <name type="scientific">Mycena belliarum</name>
    <dbReference type="NCBI Taxonomy" id="1033014"/>
    <lineage>
        <taxon>Eukaryota</taxon>
        <taxon>Fungi</taxon>
        <taxon>Dikarya</taxon>
        <taxon>Basidiomycota</taxon>
        <taxon>Agaricomycotina</taxon>
        <taxon>Agaricomycetes</taxon>
        <taxon>Agaricomycetidae</taxon>
        <taxon>Agaricales</taxon>
        <taxon>Marasmiineae</taxon>
        <taxon>Mycenaceae</taxon>
        <taxon>Mycena</taxon>
    </lineage>
</organism>
<comment type="caution">
    <text evidence="2">The sequence shown here is derived from an EMBL/GenBank/DDBJ whole genome shotgun (WGS) entry which is preliminary data.</text>
</comment>
<name>A0AAD6UH24_9AGAR</name>
<dbReference type="AlphaFoldDB" id="A0AAD6UH24"/>
<feature type="region of interest" description="Disordered" evidence="1">
    <location>
        <begin position="145"/>
        <end position="172"/>
    </location>
</feature>
<reference evidence="2" key="1">
    <citation type="submission" date="2023-03" db="EMBL/GenBank/DDBJ databases">
        <title>Massive genome expansion in bonnet fungi (Mycena s.s.) driven by repeated elements and novel gene families across ecological guilds.</title>
        <authorList>
            <consortium name="Lawrence Berkeley National Laboratory"/>
            <person name="Harder C.B."/>
            <person name="Miyauchi S."/>
            <person name="Viragh M."/>
            <person name="Kuo A."/>
            <person name="Thoen E."/>
            <person name="Andreopoulos B."/>
            <person name="Lu D."/>
            <person name="Skrede I."/>
            <person name="Drula E."/>
            <person name="Henrissat B."/>
            <person name="Morin E."/>
            <person name="Kohler A."/>
            <person name="Barry K."/>
            <person name="LaButti K."/>
            <person name="Morin E."/>
            <person name="Salamov A."/>
            <person name="Lipzen A."/>
            <person name="Mereny Z."/>
            <person name="Hegedus B."/>
            <person name="Baldrian P."/>
            <person name="Stursova M."/>
            <person name="Weitz H."/>
            <person name="Taylor A."/>
            <person name="Grigoriev I.V."/>
            <person name="Nagy L.G."/>
            <person name="Martin F."/>
            <person name="Kauserud H."/>
        </authorList>
    </citation>
    <scope>NUCLEOTIDE SEQUENCE</scope>
    <source>
        <strain evidence="2">CBHHK173m</strain>
    </source>
</reference>
<gene>
    <name evidence="2" type="ORF">B0H15DRAFT_796613</name>
</gene>
<sequence length="172" mass="18650">MGSENIRKFSSAGFTFAEAVTAPGAFPSWGLSMGEGWIQPLWSLVSDSRLAYQPLIEVIKGDVGAEELVLNTSVAIPLPLPTAAQGPLCPAYEPIAHIKRTEDLARTIIDITDALQQVEPKDVRFAALSPDHLLFQKNPLSGRSVGARDGHGYRVNPRGQWNESHYSSQATP</sequence>
<evidence type="ECO:0000256" key="1">
    <source>
        <dbReference type="SAM" id="MobiDB-lite"/>
    </source>
</evidence>
<evidence type="ECO:0000313" key="3">
    <source>
        <dbReference type="Proteomes" id="UP001222325"/>
    </source>
</evidence>